<organism evidence="1 2">
    <name type="scientific">Staphylococcus piscifermentans</name>
    <dbReference type="NCBI Taxonomy" id="70258"/>
    <lineage>
        <taxon>Bacteria</taxon>
        <taxon>Bacillati</taxon>
        <taxon>Bacillota</taxon>
        <taxon>Bacilli</taxon>
        <taxon>Bacillales</taxon>
        <taxon>Staphylococcaceae</taxon>
        <taxon>Staphylococcus</taxon>
    </lineage>
</organism>
<dbReference type="EMBL" id="BKAR01000031">
    <property type="protein sequence ID" value="GEP85479.1"/>
    <property type="molecule type" value="Genomic_DNA"/>
</dbReference>
<proteinExistence type="predicted"/>
<name>A0A512QPW7_9STAP</name>
<evidence type="ECO:0000313" key="2">
    <source>
        <dbReference type="Proteomes" id="UP000321736"/>
    </source>
</evidence>
<accession>A0A512QPW7</accession>
<dbReference type="AlphaFoldDB" id="A0A512QPW7"/>
<dbReference type="Proteomes" id="UP000321736">
    <property type="component" value="Unassembled WGS sequence"/>
</dbReference>
<comment type="caution">
    <text evidence="1">The sequence shown here is derived from an EMBL/GenBank/DDBJ whole genome shotgun (WGS) entry which is preliminary data.</text>
</comment>
<sequence>MKPRQQDRDRNKSITVPIPTANAVKMRRAELFRGLVSLSPEFLFFKIKVKIEAKFIHFKISEGANL</sequence>
<keyword evidence="2" id="KW-1185">Reference proteome</keyword>
<protein>
    <submittedName>
        <fullName evidence="1">Uncharacterized protein</fullName>
    </submittedName>
</protein>
<gene>
    <name evidence="1" type="ORF">SPI02_20640</name>
</gene>
<reference evidence="1 2" key="1">
    <citation type="submission" date="2019-07" db="EMBL/GenBank/DDBJ databases">
        <title>Whole genome shotgun sequence of Staphylococcus piscifermentans NBRC 109625.</title>
        <authorList>
            <person name="Hosoyama A."/>
            <person name="Uohara A."/>
            <person name="Ohji S."/>
            <person name="Ichikawa N."/>
        </authorList>
    </citation>
    <scope>NUCLEOTIDE SEQUENCE [LARGE SCALE GENOMIC DNA]</scope>
    <source>
        <strain evidence="1 2">NBRC 109625</strain>
    </source>
</reference>
<evidence type="ECO:0000313" key="1">
    <source>
        <dbReference type="EMBL" id="GEP85479.1"/>
    </source>
</evidence>